<protein>
    <submittedName>
        <fullName evidence="1">Uncharacterized protein</fullName>
    </submittedName>
</protein>
<keyword evidence="2" id="KW-1185">Reference proteome</keyword>
<sequence length="174" mass="19639">MTLFPSPREVEHFSALLPRGGTVLAAGPVPGALKRAVRRQQGQLTLLDAPQGRQLLGADQVIARQGLPDLLSVHYRNEEDEILAALSRAVKTVRLRFTPEDPEVALRAVLRLERLGRYLHNFSLDETHRLVLRGPWWTRQELLEYLQEIPPEGPRGYIYARLTPGEGLPGQENR</sequence>
<dbReference type="RefSeq" id="WP_103679078.1">
    <property type="nucleotide sequence ID" value="NZ_LPWH01000002.1"/>
</dbReference>
<organism evidence="1 2">
    <name type="scientific">Alkalispirochaeta sphaeroplastigenens</name>
    <dbReference type="NCBI Taxonomy" id="1187066"/>
    <lineage>
        <taxon>Bacteria</taxon>
        <taxon>Pseudomonadati</taxon>
        <taxon>Spirochaetota</taxon>
        <taxon>Spirochaetia</taxon>
        <taxon>Spirochaetales</taxon>
        <taxon>Spirochaetaceae</taxon>
        <taxon>Alkalispirochaeta</taxon>
    </lineage>
</organism>
<comment type="caution">
    <text evidence="1">The sequence shown here is derived from an EMBL/GenBank/DDBJ whole genome shotgun (WGS) entry which is preliminary data.</text>
</comment>
<evidence type="ECO:0000313" key="1">
    <source>
        <dbReference type="EMBL" id="POR05438.1"/>
    </source>
</evidence>
<dbReference type="EMBL" id="LPWH01000002">
    <property type="protein sequence ID" value="POR05438.1"/>
    <property type="molecule type" value="Genomic_DNA"/>
</dbReference>
<name>A0A2S4K101_9SPIO</name>
<reference evidence="2" key="1">
    <citation type="submission" date="2015-12" db="EMBL/GenBank/DDBJ databases">
        <authorList>
            <person name="Lodha T.D."/>
            <person name="Chintalapati S."/>
            <person name="Chintalapati V.R."/>
            <person name="Sravanthi T."/>
        </authorList>
    </citation>
    <scope>NUCLEOTIDE SEQUENCE [LARGE SCALE GENOMIC DNA]</scope>
    <source>
        <strain evidence="2">JC133</strain>
    </source>
</reference>
<dbReference type="OrthoDB" id="7542440at2"/>
<accession>A0A2S4K101</accession>
<evidence type="ECO:0000313" key="2">
    <source>
        <dbReference type="Proteomes" id="UP000237350"/>
    </source>
</evidence>
<proteinExistence type="predicted"/>
<dbReference type="AlphaFoldDB" id="A0A2S4K101"/>
<dbReference type="Proteomes" id="UP000237350">
    <property type="component" value="Unassembled WGS sequence"/>
</dbReference>
<gene>
    <name evidence="1" type="ORF">AU468_00760</name>
</gene>